<protein>
    <submittedName>
        <fullName evidence="2">Muramidase (Phage lysozyme)</fullName>
    </submittedName>
</protein>
<sequence length="213" mass="22587">MTPLTLTTAGFLAAAALSKTADAAAQDTGTTALDAVDAWGAASAMWDNYRAGQDRDSTNARAFLSMIASAEGTDRAPEPYRVCYGYRHTIRDLSDHPAVSGEWRGEPLDKLGAAYGGLVSTAAGRYQIIRPTWIEARRALRLPDFGPISQDMAALWLIRRRGAVDAIAEGRIADAVALCRAEWASLPGAGYGQPERRLSALLDAYTAAGGALS</sequence>
<feature type="signal peptide" evidence="1">
    <location>
        <begin position="1"/>
        <end position="23"/>
    </location>
</feature>
<evidence type="ECO:0000313" key="3">
    <source>
        <dbReference type="Proteomes" id="UP000293433"/>
    </source>
</evidence>
<evidence type="ECO:0000313" key="2">
    <source>
        <dbReference type="EMBL" id="RZS56722.1"/>
    </source>
</evidence>
<comment type="caution">
    <text evidence="2">The sequence shown here is derived from an EMBL/GenBank/DDBJ whole genome shotgun (WGS) entry which is preliminary data.</text>
</comment>
<feature type="chain" id="PRO_5020423299" evidence="1">
    <location>
        <begin position="24"/>
        <end position="213"/>
    </location>
</feature>
<dbReference type="SUPFAM" id="SSF53955">
    <property type="entry name" value="Lysozyme-like"/>
    <property type="match status" value="1"/>
</dbReference>
<name>A0A4Q7LRA9_9BURK</name>
<dbReference type="RefSeq" id="WP_242615456.1">
    <property type="nucleotide sequence ID" value="NZ_SGWV01000008.1"/>
</dbReference>
<accession>A0A4Q7LRA9</accession>
<evidence type="ECO:0000256" key="1">
    <source>
        <dbReference type="SAM" id="SignalP"/>
    </source>
</evidence>
<dbReference type="Gene3D" id="1.10.530.10">
    <property type="match status" value="1"/>
</dbReference>
<proteinExistence type="predicted"/>
<keyword evidence="3" id="KW-1185">Reference proteome</keyword>
<keyword evidence="1" id="KW-0732">Signal</keyword>
<dbReference type="InterPro" id="IPR023346">
    <property type="entry name" value="Lysozyme-like_dom_sf"/>
</dbReference>
<reference evidence="2 3" key="1">
    <citation type="submission" date="2019-02" db="EMBL/GenBank/DDBJ databases">
        <title>Genomic Encyclopedia of Type Strains, Phase IV (KMG-IV): sequencing the most valuable type-strain genomes for metagenomic binning, comparative biology and taxonomic classification.</title>
        <authorList>
            <person name="Goeker M."/>
        </authorList>
    </citation>
    <scope>NUCLEOTIDE SEQUENCE [LARGE SCALE GENOMIC DNA]</scope>
    <source>
        <strain evidence="2 3">DSM 10617</strain>
    </source>
</reference>
<dbReference type="CDD" id="cd00736">
    <property type="entry name" value="lambda_lys-like"/>
    <property type="match status" value="1"/>
</dbReference>
<organism evidence="2 3">
    <name type="scientific">Sphaerotilus mobilis</name>
    <dbReference type="NCBI Taxonomy" id="47994"/>
    <lineage>
        <taxon>Bacteria</taxon>
        <taxon>Pseudomonadati</taxon>
        <taxon>Pseudomonadota</taxon>
        <taxon>Betaproteobacteria</taxon>
        <taxon>Burkholderiales</taxon>
        <taxon>Sphaerotilaceae</taxon>
        <taxon>Sphaerotilus</taxon>
    </lineage>
</organism>
<dbReference type="Proteomes" id="UP000293433">
    <property type="component" value="Unassembled WGS sequence"/>
</dbReference>
<gene>
    <name evidence="2" type="ORF">EV685_1276</name>
</gene>
<dbReference type="EMBL" id="SGWV01000008">
    <property type="protein sequence ID" value="RZS56722.1"/>
    <property type="molecule type" value="Genomic_DNA"/>
</dbReference>
<dbReference type="AlphaFoldDB" id="A0A4Q7LRA9"/>